<keyword evidence="2" id="KW-1185">Reference proteome</keyword>
<dbReference type="OrthoDB" id="5357726at2759"/>
<protein>
    <submittedName>
        <fullName evidence="1">Uncharacterized protein</fullName>
    </submittedName>
</protein>
<dbReference type="InterPro" id="IPR024079">
    <property type="entry name" value="MetalloPept_cat_dom_sf"/>
</dbReference>
<gene>
    <name evidence="1" type="ORF">B0A48_12084</name>
</gene>
<dbReference type="Gene3D" id="3.40.390.10">
    <property type="entry name" value="Collagenase (Catalytic Domain)"/>
    <property type="match status" value="1"/>
</dbReference>
<proteinExistence type="predicted"/>
<name>A0A1V8STT2_9PEZI</name>
<organism evidence="1 2">
    <name type="scientific">Cryoendolithus antarcticus</name>
    <dbReference type="NCBI Taxonomy" id="1507870"/>
    <lineage>
        <taxon>Eukaryota</taxon>
        <taxon>Fungi</taxon>
        <taxon>Dikarya</taxon>
        <taxon>Ascomycota</taxon>
        <taxon>Pezizomycotina</taxon>
        <taxon>Dothideomycetes</taxon>
        <taxon>Dothideomycetidae</taxon>
        <taxon>Cladosporiales</taxon>
        <taxon>Cladosporiaceae</taxon>
        <taxon>Cryoendolithus</taxon>
    </lineage>
</organism>
<accession>A0A1V8STT2</accession>
<comment type="caution">
    <text evidence="1">The sequence shown here is derived from an EMBL/GenBank/DDBJ whole genome shotgun (WGS) entry which is preliminary data.</text>
</comment>
<evidence type="ECO:0000313" key="2">
    <source>
        <dbReference type="Proteomes" id="UP000192596"/>
    </source>
</evidence>
<sequence>MSKYFNPRDYPTVKSVFNNILGGDPSQGNVRLSDITVHPDFPDPSNDGELTCNTKDNLMAQLRDQPDLEHPIIILCDSAFTHGGIGKGYGSIPLFNVPAVACGNFDDRVSWKMDTLGSTLLHEYTHWARLVAPPLLQGTKDYGYGSWKCQGLDRVEAARNADSYSWVATEVLWTSICNKKYQLAIEEDDRDPGLS</sequence>
<dbReference type="EMBL" id="NAJO01000027">
    <property type="protein sequence ID" value="OQO02556.1"/>
    <property type="molecule type" value="Genomic_DNA"/>
</dbReference>
<dbReference type="InParanoid" id="A0A1V8STT2"/>
<evidence type="ECO:0000313" key="1">
    <source>
        <dbReference type="EMBL" id="OQO02556.1"/>
    </source>
</evidence>
<dbReference type="SUPFAM" id="SSF55486">
    <property type="entry name" value="Metalloproteases ('zincins'), catalytic domain"/>
    <property type="match status" value="1"/>
</dbReference>
<dbReference type="Proteomes" id="UP000192596">
    <property type="component" value="Unassembled WGS sequence"/>
</dbReference>
<dbReference type="GO" id="GO:0004222">
    <property type="term" value="F:metalloendopeptidase activity"/>
    <property type="evidence" value="ECO:0007669"/>
    <property type="project" value="InterPro"/>
</dbReference>
<dbReference type="AlphaFoldDB" id="A0A1V8STT2"/>
<reference evidence="2" key="1">
    <citation type="submission" date="2017-03" db="EMBL/GenBank/DDBJ databases">
        <title>Genomes of endolithic fungi from Antarctica.</title>
        <authorList>
            <person name="Coleine C."/>
            <person name="Masonjones S."/>
            <person name="Stajich J.E."/>
        </authorList>
    </citation>
    <scope>NUCLEOTIDE SEQUENCE [LARGE SCALE GENOMIC DNA]</scope>
    <source>
        <strain evidence="2">CCFEE 5527</strain>
    </source>
</reference>